<keyword evidence="4" id="KW-0812">Transmembrane</keyword>
<keyword evidence="7" id="KW-0732">Signal</keyword>
<evidence type="ECO:0000256" key="1">
    <source>
        <dbReference type="ARBA" id="ARBA00004236"/>
    </source>
</evidence>
<reference evidence="8 9" key="1">
    <citation type="journal article" date="2019" name="Emerg. Microbes Infect.">
        <title>Comprehensive subspecies identification of 175 nontuberculous mycobacteria species based on 7547 genomic profiles.</title>
        <authorList>
            <person name="Matsumoto Y."/>
            <person name="Kinjo T."/>
            <person name="Motooka D."/>
            <person name="Nabeya D."/>
            <person name="Jung N."/>
            <person name="Uechi K."/>
            <person name="Horii T."/>
            <person name="Iida T."/>
            <person name="Fujita J."/>
            <person name="Nakamura S."/>
        </authorList>
    </citation>
    <scope>NUCLEOTIDE SEQUENCE [LARGE SCALE GENOMIC DNA]</scope>
    <source>
        <strain evidence="8 9">JCM 6391</strain>
    </source>
</reference>
<evidence type="ECO:0000256" key="5">
    <source>
        <dbReference type="ARBA" id="ARBA00022989"/>
    </source>
</evidence>
<protein>
    <recommendedName>
        <fullName evidence="10">Siderophore export accessory protein MmpS5</fullName>
    </recommendedName>
</protein>
<dbReference type="Pfam" id="PF05423">
    <property type="entry name" value="Mycobact_memb"/>
    <property type="match status" value="1"/>
</dbReference>
<keyword evidence="5" id="KW-1133">Transmembrane helix</keyword>
<keyword evidence="9" id="KW-1185">Reference proteome</keyword>
<feature type="chain" id="PRO_5029916180" description="Siderophore export accessory protein MmpS5" evidence="7">
    <location>
        <begin position="22"/>
        <end position="121"/>
    </location>
</feature>
<evidence type="ECO:0000256" key="3">
    <source>
        <dbReference type="ARBA" id="ARBA00022475"/>
    </source>
</evidence>
<dbReference type="KEGG" id="mnm:MNVM_41000"/>
<name>A0A7I7JUL9_9MYCO</name>
<evidence type="ECO:0000313" key="9">
    <source>
        <dbReference type="Proteomes" id="UP000466997"/>
    </source>
</evidence>
<organism evidence="8 9">
    <name type="scientific">Mycobacterium novum</name>
    <dbReference type="NCBI Taxonomy" id="2492438"/>
    <lineage>
        <taxon>Bacteria</taxon>
        <taxon>Bacillati</taxon>
        <taxon>Actinomycetota</taxon>
        <taxon>Actinomycetes</taxon>
        <taxon>Mycobacteriales</taxon>
        <taxon>Mycobacteriaceae</taxon>
        <taxon>Mycobacterium</taxon>
    </lineage>
</organism>
<evidence type="ECO:0000256" key="6">
    <source>
        <dbReference type="ARBA" id="ARBA00023136"/>
    </source>
</evidence>
<proteinExistence type="inferred from homology"/>
<comment type="similarity">
    <text evidence="2">Belongs to the MmpS family.</text>
</comment>
<dbReference type="AlphaFoldDB" id="A0A7I7JUL9"/>
<feature type="signal peptide" evidence="7">
    <location>
        <begin position="1"/>
        <end position="21"/>
    </location>
</feature>
<dbReference type="Proteomes" id="UP000466997">
    <property type="component" value="Chromosome"/>
</dbReference>
<evidence type="ECO:0000256" key="4">
    <source>
        <dbReference type="ARBA" id="ARBA00022692"/>
    </source>
</evidence>
<evidence type="ECO:0000256" key="7">
    <source>
        <dbReference type="SAM" id="SignalP"/>
    </source>
</evidence>
<dbReference type="GO" id="GO:0005886">
    <property type="term" value="C:plasma membrane"/>
    <property type="evidence" value="ECO:0007669"/>
    <property type="project" value="UniProtKB-SubCell"/>
</dbReference>
<comment type="subcellular location">
    <subcellularLocation>
        <location evidence="1">Cell membrane</location>
    </subcellularLocation>
</comment>
<keyword evidence="3" id="KW-1003">Cell membrane</keyword>
<dbReference type="InterPro" id="IPR008693">
    <property type="entry name" value="MmpS"/>
</dbReference>
<accession>A0A7I7JUL9</accession>
<dbReference type="InterPro" id="IPR038468">
    <property type="entry name" value="MmpS_C"/>
</dbReference>
<dbReference type="Gene3D" id="2.60.40.2880">
    <property type="entry name" value="MmpS1-5, C-terminal soluble domain"/>
    <property type="match status" value="1"/>
</dbReference>
<gene>
    <name evidence="8" type="ORF">MNVM_41000</name>
</gene>
<evidence type="ECO:0000313" key="8">
    <source>
        <dbReference type="EMBL" id="BBX15019.1"/>
    </source>
</evidence>
<keyword evidence="6" id="KW-0472">Membrane</keyword>
<dbReference type="EMBL" id="AP022562">
    <property type="protein sequence ID" value="BBX15019.1"/>
    <property type="molecule type" value="Genomic_DNA"/>
</dbReference>
<sequence length="121" mass="12310">MLLFGVLVASATVAGVTPAGATPDLTLVPVRYDLTGTGVAGYITYQTQSGQSHATNAPLPWSIELTGRMTNMTTPASYSVSAQSAGPGTLSCTVSVNGKVVSRQTATGDPARVLCTTHGPR</sequence>
<evidence type="ECO:0008006" key="10">
    <source>
        <dbReference type="Google" id="ProtNLM"/>
    </source>
</evidence>
<evidence type="ECO:0000256" key="2">
    <source>
        <dbReference type="ARBA" id="ARBA00007531"/>
    </source>
</evidence>